<comment type="caution">
    <text evidence="1">The sequence shown here is derived from an EMBL/GenBank/DDBJ whole genome shotgun (WGS) entry which is preliminary data.</text>
</comment>
<dbReference type="AlphaFoldDB" id="A0ABD3M2A8"/>
<keyword evidence="2" id="KW-1185">Reference proteome</keyword>
<gene>
    <name evidence="1" type="ORF">ACHAWU_000383</name>
</gene>
<proteinExistence type="predicted"/>
<evidence type="ECO:0000313" key="1">
    <source>
        <dbReference type="EMBL" id="KAL3757742.1"/>
    </source>
</evidence>
<dbReference type="EMBL" id="JALLBG020000254">
    <property type="protein sequence ID" value="KAL3757742.1"/>
    <property type="molecule type" value="Genomic_DNA"/>
</dbReference>
<accession>A0ABD3M2A8</accession>
<organism evidence="1 2">
    <name type="scientific">Discostella pseudostelligera</name>
    <dbReference type="NCBI Taxonomy" id="259834"/>
    <lineage>
        <taxon>Eukaryota</taxon>
        <taxon>Sar</taxon>
        <taxon>Stramenopiles</taxon>
        <taxon>Ochrophyta</taxon>
        <taxon>Bacillariophyta</taxon>
        <taxon>Coscinodiscophyceae</taxon>
        <taxon>Thalassiosirophycidae</taxon>
        <taxon>Stephanodiscales</taxon>
        <taxon>Stephanodiscaceae</taxon>
        <taxon>Discostella</taxon>
    </lineage>
</organism>
<name>A0ABD3M2A8_9STRA</name>
<dbReference type="Proteomes" id="UP001530293">
    <property type="component" value="Unassembled WGS sequence"/>
</dbReference>
<reference evidence="1 2" key="1">
    <citation type="submission" date="2024-10" db="EMBL/GenBank/DDBJ databases">
        <title>Updated reference genomes for cyclostephanoid diatoms.</title>
        <authorList>
            <person name="Roberts W.R."/>
            <person name="Alverson A.J."/>
        </authorList>
    </citation>
    <scope>NUCLEOTIDE SEQUENCE [LARGE SCALE GENOMIC DNA]</scope>
    <source>
        <strain evidence="1 2">AJA232-27</strain>
    </source>
</reference>
<evidence type="ECO:0000313" key="2">
    <source>
        <dbReference type="Proteomes" id="UP001530293"/>
    </source>
</evidence>
<protein>
    <submittedName>
        <fullName evidence="1">Uncharacterized protein</fullName>
    </submittedName>
</protein>
<sequence>MATKVNAIESDRGRSMSAEDDMMFMMGSPFGDVSDVRGRCCPGKLRFVDGVGSPRPSYMTMTNLLVDAPLYHAMCATS</sequence>